<name>A0A0F5FHN5_9HYPH</name>
<evidence type="ECO:0000313" key="1">
    <source>
        <dbReference type="EMBL" id="KKB08065.1"/>
    </source>
</evidence>
<dbReference type="Gene3D" id="2.160.10.10">
    <property type="entry name" value="Hexapeptide repeat proteins"/>
    <property type="match status" value="1"/>
</dbReference>
<sequence>MTIYALDEIAPRIDPDIGFIAPNATLVGDVVVGPEVGIWFGVVARGDIETITIGARTNVQENVVLHTDRGYPLCIGENVTIGHGAIVHGCTIGDNSLIGMGATVLNGAVIGKNCLIGANALVTEGKVIPDNCLVMGAPAKVVREIDREGVEALAASADRYVQNARRFASGLKPFDRRDPDFDPA</sequence>
<dbReference type="PANTHER" id="PTHR13061">
    <property type="entry name" value="DYNACTIN SUBUNIT P25"/>
    <property type="match status" value="1"/>
</dbReference>
<dbReference type="RefSeq" id="WP_046106094.1">
    <property type="nucleotide sequence ID" value="NZ_JZEY01000061.1"/>
</dbReference>
<dbReference type="PANTHER" id="PTHR13061:SF29">
    <property type="entry name" value="GAMMA CARBONIC ANHYDRASE-LIKE 1, MITOCHONDRIAL-RELATED"/>
    <property type="match status" value="1"/>
</dbReference>
<accession>A0A0F5FHN5</accession>
<comment type="caution">
    <text evidence="1">The sequence shown here is derived from an EMBL/GenBank/DDBJ whole genome shotgun (WGS) entry which is preliminary data.</text>
</comment>
<dbReference type="Proteomes" id="UP000033649">
    <property type="component" value="Unassembled WGS sequence"/>
</dbReference>
<dbReference type="SUPFAM" id="SSF51161">
    <property type="entry name" value="Trimeric LpxA-like enzymes"/>
    <property type="match status" value="1"/>
</dbReference>
<dbReference type="STRING" id="429727.VE26_15950"/>
<protein>
    <recommendedName>
        <fullName evidence="3">Acetyltransferase</fullName>
    </recommendedName>
</protein>
<organism evidence="1 2">
    <name type="scientific">Devosia chinhatensis</name>
    <dbReference type="NCBI Taxonomy" id="429727"/>
    <lineage>
        <taxon>Bacteria</taxon>
        <taxon>Pseudomonadati</taxon>
        <taxon>Pseudomonadota</taxon>
        <taxon>Alphaproteobacteria</taxon>
        <taxon>Hyphomicrobiales</taxon>
        <taxon>Devosiaceae</taxon>
        <taxon>Devosia</taxon>
    </lineage>
</organism>
<dbReference type="InterPro" id="IPR011004">
    <property type="entry name" value="Trimer_LpxA-like_sf"/>
</dbReference>
<dbReference type="PATRIC" id="fig|429727.3.peg.3265"/>
<dbReference type="InterPro" id="IPR050484">
    <property type="entry name" value="Transf_Hexapept/Carb_Anhydrase"/>
</dbReference>
<dbReference type="CDD" id="cd04645">
    <property type="entry name" value="LbH_gamma_CA_like"/>
    <property type="match status" value="1"/>
</dbReference>
<reference evidence="1 2" key="1">
    <citation type="submission" date="2015-03" db="EMBL/GenBank/DDBJ databases">
        <authorList>
            <person name="Hassan Y."/>
            <person name="Lepp D."/>
            <person name="Li X.-Z."/>
            <person name="Zhou T."/>
        </authorList>
    </citation>
    <scope>NUCLEOTIDE SEQUENCE [LARGE SCALE GENOMIC DNA]</scope>
    <source>
        <strain evidence="1 2">IPL18</strain>
    </source>
</reference>
<keyword evidence="2" id="KW-1185">Reference proteome</keyword>
<dbReference type="Pfam" id="PF00132">
    <property type="entry name" value="Hexapep"/>
    <property type="match status" value="1"/>
</dbReference>
<dbReference type="OrthoDB" id="9803036at2"/>
<dbReference type="EMBL" id="JZEY01000061">
    <property type="protein sequence ID" value="KKB08065.1"/>
    <property type="molecule type" value="Genomic_DNA"/>
</dbReference>
<dbReference type="InterPro" id="IPR001451">
    <property type="entry name" value="Hexapep"/>
</dbReference>
<gene>
    <name evidence="1" type="ORF">VE26_15950</name>
</gene>
<proteinExistence type="predicted"/>
<dbReference type="InterPro" id="IPR047324">
    <property type="entry name" value="LbH_gamma_CA-like"/>
</dbReference>
<dbReference type="AlphaFoldDB" id="A0A0F5FHN5"/>
<evidence type="ECO:0008006" key="3">
    <source>
        <dbReference type="Google" id="ProtNLM"/>
    </source>
</evidence>
<evidence type="ECO:0000313" key="2">
    <source>
        <dbReference type="Proteomes" id="UP000033649"/>
    </source>
</evidence>